<evidence type="ECO:0000313" key="4">
    <source>
        <dbReference type="EMBL" id="GGI13856.1"/>
    </source>
</evidence>
<feature type="domain" description="Zinc-ribbon" evidence="3">
    <location>
        <begin position="4"/>
        <end position="24"/>
    </location>
</feature>
<dbReference type="EMBL" id="BMDH01000001">
    <property type="protein sequence ID" value="GGI13856.1"/>
    <property type="molecule type" value="Genomic_DNA"/>
</dbReference>
<comment type="caution">
    <text evidence="4">The sequence shown here is derived from an EMBL/GenBank/DDBJ whole genome shotgun (WGS) entry which is preliminary data.</text>
</comment>
<feature type="transmembrane region" description="Helical" evidence="2">
    <location>
        <begin position="270"/>
        <end position="291"/>
    </location>
</feature>
<name>A0A8J3ANF1_9BIFI</name>
<evidence type="ECO:0000256" key="1">
    <source>
        <dbReference type="SAM" id="MobiDB-lite"/>
    </source>
</evidence>
<proteinExistence type="predicted"/>
<feature type="transmembrane region" description="Helical" evidence="2">
    <location>
        <begin position="364"/>
        <end position="390"/>
    </location>
</feature>
<feature type="transmembrane region" description="Helical" evidence="2">
    <location>
        <begin position="208"/>
        <end position="228"/>
    </location>
</feature>
<dbReference type="Pfam" id="PF20214">
    <property type="entry name" value="DUF6574"/>
    <property type="match status" value="1"/>
</dbReference>
<dbReference type="InterPro" id="IPR038587">
    <property type="entry name" value="Ribosomal_eL40_sf"/>
</dbReference>
<dbReference type="AlphaFoldDB" id="A0A8J3ANF1"/>
<accession>A0A8J3ANF1</accession>
<organism evidence="4 5">
    <name type="scientific">Galliscardovia ingluviei</name>
    <dbReference type="NCBI Taxonomy" id="1769422"/>
    <lineage>
        <taxon>Bacteria</taxon>
        <taxon>Bacillati</taxon>
        <taxon>Actinomycetota</taxon>
        <taxon>Actinomycetes</taxon>
        <taxon>Bifidobacteriales</taxon>
        <taxon>Bifidobacteriaceae</taxon>
        <taxon>Galliscardovia</taxon>
    </lineage>
</organism>
<evidence type="ECO:0000313" key="5">
    <source>
        <dbReference type="Proteomes" id="UP000619536"/>
    </source>
</evidence>
<sequence>MKNCSQCGAENPATAKFCRKCGHPFTETVANNDMMATPVQDTPAPVEQSIGVQSVQESIFPNVSADEQTQADTDEAAPVNAAAPGIELADQNTQVEQDTATEMFQQVPQQPMHTGQLPDPQFADMPQAYAGSSMPAQPVQSAQPMMTQPMPAMPNQGMPMANQQAPAQPMQGMPMQGQPAAQNSEFINLFKWMWQSFLRPSHQANTQVWWPIVSFAITSFVMGLTTYMWQVRAVSAANSFSRGLFNMMGSGYSGYAPSMNAPISGLFKGWILSFILLYAVVLIAFIGYRILGDATPFASVQTKAAQRLMPANAFLLAALLFGLVGGGLTGLSVLLYVCTVIMFIAAPGVLVAQAQCTRKADRTWLWIVTCIIGGIIVFILLMITAASGIMSAVDSASSLFGNLNSLM</sequence>
<feature type="transmembrane region" description="Helical" evidence="2">
    <location>
        <begin position="334"/>
        <end position="352"/>
    </location>
</feature>
<reference evidence="4" key="1">
    <citation type="journal article" date="2014" name="Int. J. Syst. Evol. Microbiol.">
        <title>Complete genome sequence of Corynebacterium casei LMG S-19264T (=DSM 44701T), isolated from a smear-ripened cheese.</title>
        <authorList>
            <consortium name="US DOE Joint Genome Institute (JGI-PGF)"/>
            <person name="Walter F."/>
            <person name="Albersmeier A."/>
            <person name="Kalinowski J."/>
            <person name="Ruckert C."/>
        </authorList>
    </citation>
    <scope>NUCLEOTIDE SEQUENCE</scope>
    <source>
        <strain evidence="4">CCM 8606</strain>
    </source>
</reference>
<keyword evidence="2" id="KW-0472">Membrane</keyword>
<gene>
    <name evidence="4" type="ORF">GCM10007377_08050</name>
</gene>
<reference evidence="4" key="2">
    <citation type="submission" date="2020-09" db="EMBL/GenBank/DDBJ databases">
        <authorList>
            <person name="Sun Q."/>
            <person name="Sedlacek I."/>
        </authorList>
    </citation>
    <scope>NUCLEOTIDE SEQUENCE</scope>
    <source>
        <strain evidence="4">CCM 8606</strain>
    </source>
</reference>
<dbReference type="RefSeq" id="WP_188354918.1">
    <property type="nucleotide sequence ID" value="NZ_BMDH01000001.1"/>
</dbReference>
<dbReference type="Proteomes" id="UP000619536">
    <property type="component" value="Unassembled WGS sequence"/>
</dbReference>
<keyword evidence="2" id="KW-1133">Transmembrane helix</keyword>
<protein>
    <submittedName>
        <fullName evidence="4">Membrane protein</fullName>
    </submittedName>
</protein>
<evidence type="ECO:0000256" key="2">
    <source>
        <dbReference type="SAM" id="Phobius"/>
    </source>
</evidence>
<dbReference type="InterPro" id="IPR026870">
    <property type="entry name" value="Zinc_ribbon_dom"/>
</dbReference>
<keyword evidence="2" id="KW-0812">Transmembrane</keyword>
<dbReference type="Gene3D" id="4.10.1060.50">
    <property type="match status" value="1"/>
</dbReference>
<feature type="transmembrane region" description="Helical" evidence="2">
    <location>
        <begin position="311"/>
        <end position="328"/>
    </location>
</feature>
<keyword evidence="5" id="KW-1185">Reference proteome</keyword>
<evidence type="ECO:0000259" key="3">
    <source>
        <dbReference type="Pfam" id="PF13240"/>
    </source>
</evidence>
<feature type="region of interest" description="Disordered" evidence="1">
    <location>
        <begin position="110"/>
        <end position="141"/>
    </location>
</feature>
<dbReference type="Pfam" id="PF13240">
    <property type="entry name" value="Zn_Ribbon_1"/>
    <property type="match status" value="1"/>
</dbReference>
<dbReference type="InterPro" id="IPR046481">
    <property type="entry name" value="DUF6574"/>
</dbReference>